<evidence type="ECO:0000259" key="1">
    <source>
        <dbReference type="Pfam" id="PF20605"/>
    </source>
</evidence>
<organism evidence="2 3">
    <name type="scientific">Methylorubrum populi</name>
    <dbReference type="NCBI Taxonomy" id="223967"/>
    <lineage>
        <taxon>Bacteria</taxon>
        <taxon>Pseudomonadati</taxon>
        <taxon>Pseudomonadota</taxon>
        <taxon>Alphaproteobacteria</taxon>
        <taxon>Hyphomicrobiales</taxon>
        <taxon>Methylobacteriaceae</taxon>
        <taxon>Methylorubrum</taxon>
    </lineage>
</organism>
<dbReference type="InterPro" id="IPR046765">
    <property type="entry name" value="Antitox_RHH"/>
</dbReference>
<protein>
    <recommendedName>
        <fullName evidence="1">Antitoxin-like ribbon-helix-helix domain-containing protein</fullName>
    </recommendedName>
</protein>
<gene>
    <name evidence="2" type="ORF">MPPM_5510</name>
</gene>
<evidence type="ECO:0000313" key="3">
    <source>
        <dbReference type="Proteomes" id="UP000218288"/>
    </source>
</evidence>
<dbReference type="Gene3D" id="1.10.1220.10">
    <property type="entry name" value="Met repressor-like"/>
    <property type="match status" value="1"/>
</dbReference>
<dbReference type="Proteomes" id="UP000218288">
    <property type="component" value="Plasmid pMPPM02"/>
</dbReference>
<reference evidence="2 3" key="1">
    <citation type="journal article" date="2016" name="Genome Announc.">
        <title>Complete Genome Sequence of Methylobacterium populi P-1M, Isolated from Pink-Pigmented Household Biofilm.</title>
        <authorList>
            <person name="Morohoshi T."/>
            <person name="Ikeda T."/>
        </authorList>
    </citation>
    <scope>NUCLEOTIDE SEQUENCE [LARGE SCALE GENOMIC DNA]</scope>
    <source>
        <strain evidence="2 3">P-1M</strain>
        <plasmid evidence="3">Plasmid pmppm02 dna</plasmid>
    </source>
</reference>
<dbReference type="InterPro" id="IPR013321">
    <property type="entry name" value="Arc_rbn_hlx_hlx"/>
</dbReference>
<accession>A0A160PLT5</accession>
<dbReference type="RefSeq" id="WP_041359198.1">
    <property type="nucleotide sequence ID" value="NZ_AP014811.1"/>
</dbReference>
<evidence type="ECO:0000313" key="2">
    <source>
        <dbReference type="EMBL" id="BAU94115.1"/>
    </source>
</evidence>
<name>A0A160PLT5_9HYPH</name>
<feature type="domain" description="Antitoxin-like ribbon-helix-helix" evidence="1">
    <location>
        <begin position="47"/>
        <end position="90"/>
    </location>
</feature>
<keyword evidence="2" id="KW-0614">Plasmid</keyword>
<proteinExistence type="predicted"/>
<geneLocation type="plasmid" evidence="3">
    <name>pmppm02 dna</name>
</geneLocation>
<dbReference type="GeneID" id="72992732"/>
<dbReference type="Pfam" id="PF20605">
    <property type="entry name" value="Antitox_RHH"/>
    <property type="match status" value="1"/>
</dbReference>
<dbReference type="EMBL" id="AP014811">
    <property type="protein sequence ID" value="BAU94115.1"/>
    <property type="molecule type" value="Genomic_DNA"/>
</dbReference>
<sequence>MARNRPASLEAALGGALPQEPTAETATIVQHPANPVGAPAPKAKNYEQVVAYVPTACKKRLRMMCIEHDRDLNSFIREGIDLMLAKYGQPSLKEFEAKS</sequence>
<dbReference type="GO" id="GO:0006355">
    <property type="term" value="P:regulation of DNA-templated transcription"/>
    <property type="evidence" value="ECO:0007669"/>
    <property type="project" value="InterPro"/>
</dbReference>
<dbReference type="OrthoDB" id="8020742at2"/>
<dbReference type="AlphaFoldDB" id="A0A160PLT5"/>